<dbReference type="InterPro" id="IPR001810">
    <property type="entry name" value="F-box_dom"/>
</dbReference>
<dbReference type="GO" id="GO:0031398">
    <property type="term" value="P:positive regulation of protein ubiquitination"/>
    <property type="evidence" value="ECO:0007669"/>
    <property type="project" value="TreeGrafter"/>
</dbReference>
<name>A0A6P8ZT08_THRPL</name>
<evidence type="ECO:0000313" key="3">
    <source>
        <dbReference type="RefSeq" id="XP_034248171.1"/>
    </source>
</evidence>
<dbReference type="AlphaFoldDB" id="A0A6P8ZT08"/>
<dbReference type="OrthoDB" id="2095648at2759"/>
<dbReference type="PROSITE" id="PS50181">
    <property type="entry name" value="FBOX"/>
    <property type="match status" value="1"/>
</dbReference>
<dbReference type="InParanoid" id="A0A6P8ZT08"/>
<accession>A0A6P8ZT08</accession>
<sequence>MACINYELHAWQACASWSVLAGIVEMEIASLPQELLLHVLSFLPPGDLLRCRATCRRWRDLAVLPALWRHKNLDAYAKRDSELVAAAMRLVPCLHKLWVSPWSTCWDSLGAVLPWTNCAVSHLHLGINLSDAVLVTAVLGRQAALGKLKHLNVYSCDEVNKKSLSKVHQLLEFLLHTQGLESIVINIGADPADIMKGKSPLLNAAKSAAPVPASLRKLVYCSTLRDPCLPRHLEWHAATLEVVELRVYHPGVTPLLAALPRLRELQCTLLEDMPALLQCPSLKKVHLLVNLDSSPKASTLGVAEYLRAAVSRLEELVLEFSDSEYRGKATNLVLSLAGSRHAAQTLRSLTLKDEDDDISTLQATLPPLAAILHRLKALVTLHVPNMSNDLLDALDGDALPNLEQLSFNSPERCPHEWIHGEQVRAVLGRCPRLHLLMNSFHDLGSVSQYCLEHTCHDLPASSRCTLFSHPKNECCGVKHIGEEIHISL</sequence>
<dbReference type="SUPFAM" id="SSF52047">
    <property type="entry name" value="RNI-like"/>
    <property type="match status" value="1"/>
</dbReference>
<dbReference type="InterPro" id="IPR036047">
    <property type="entry name" value="F-box-like_dom_sf"/>
</dbReference>
<dbReference type="RefSeq" id="XP_034248171.1">
    <property type="nucleotide sequence ID" value="XM_034392280.1"/>
</dbReference>
<dbReference type="PANTHER" id="PTHR20933">
    <property type="entry name" value="F-BOX ONLY PROTEIN 33"/>
    <property type="match status" value="1"/>
</dbReference>
<evidence type="ECO:0000313" key="2">
    <source>
        <dbReference type="Proteomes" id="UP000515158"/>
    </source>
</evidence>
<dbReference type="Gene3D" id="1.20.1280.50">
    <property type="match status" value="1"/>
</dbReference>
<dbReference type="GeneID" id="117649462"/>
<dbReference type="SMART" id="SM00256">
    <property type="entry name" value="FBOX"/>
    <property type="match status" value="1"/>
</dbReference>
<dbReference type="Proteomes" id="UP000515158">
    <property type="component" value="Unplaced"/>
</dbReference>
<organism evidence="3">
    <name type="scientific">Thrips palmi</name>
    <name type="common">Melon thrips</name>
    <dbReference type="NCBI Taxonomy" id="161013"/>
    <lineage>
        <taxon>Eukaryota</taxon>
        <taxon>Metazoa</taxon>
        <taxon>Ecdysozoa</taxon>
        <taxon>Arthropoda</taxon>
        <taxon>Hexapoda</taxon>
        <taxon>Insecta</taxon>
        <taxon>Pterygota</taxon>
        <taxon>Neoptera</taxon>
        <taxon>Paraneoptera</taxon>
        <taxon>Thysanoptera</taxon>
        <taxon>Terebrantia</taxon>
        <taxon>Thripoidea</taxon>
        <taxon>Thripidae</taxon>
        <taxon>Thrips</taxon>
    </lineage>
</organism>
<evidence type="ECO:0000259" key="1">
    <source>
        <dbReference type="PROSITE" id="PS50181"/>
    </source>
</evidence>
<gene>
    <name evidence="3" type="primary">LOC117649462</name>
</gene>
<dbReference type="PANTHER" id="PTHR20933:SF4">
    <property type="entry name" value="F-BOX INVOLVED IN POLYQ PATHOGENESIS, ISOFORM A"/>
    <property type="match status" value="1"/>
</dbReference>
<keyword evidence="2" id="KW-1185">Reference proteome</keyword>
<dbReference type="Pfam" id="PF12937">
    <property type="entry name" value="F-box-like"/>
    <property type="match status" value="1"/>
</dbReference>
<proteinExistence type="predicted"/>
<reference evidence="3" key="1">
    <citation type="submission" date="2025-08" db="UniProtKB">
        <authorList>
            <consortium name="RefSeq"/>
        </authorList>
    </citation>
    <scope>IDENTIFICATION</scope>
    <source>
        <tissue evidence="3">Total insect</tissue>
    </source>
</reference>
<dbReference type="SUPFAM" id="SSF81383">
    <property type="entry name" value="F-box domain"/>
    <property type="match status" value="1"/>
</dbReference>
<protein>
    <submittedName>
        <fullName evidence="3">Uncharacterized protein LOC117649462 isoform X1</fullName>
    </submittedName>
</protein>
<dbReference type="KEGG" id="tpal:117649462"/>
<feature type="domain" description="F-box" evidence="1">
    <location>
        <begin position="25"/>
        <end position="71"/>
    </location>
</feature>